<dbReference type="OrthoDB" id="9802676at2"/>
<dbReference type="SUPFAM" id="SSF53927">
    <property type="entry name" value="Cytidine deaminase-like"/>
    <property type="match status" value="1"/>
</dbReference>
<gene>
    <name evidence="4" type="ORF">Thena_0297</name>
</gene>
<dbReference type="PANTHER" id="PTHR11079:SF202">
    <property type="entry name" value="TRNA-SPECIFIC ADENOSINE DEAMINASE"/>
    <property type="match status" value="1"/>
</dbReference>
<dbReference type="PROSITE" id="PS51747">
    <property type="entry name" value="CYT_DCMP_DEAMINASES_2"/>
    <property type="match status" value="1"/>
</dbReference>
<evidence type="ECO:0000256" key="1">
    <source>
        <dbReference type="ARBA" id="ARBA00022723"/>
    </source>
</evidence>
<dbReference type="AlphaFoldDB" id="M1E6D6"/>
<dbReference type="Pfam" id="PF00383">
    <property type="entry name" value="dCMP_cyt_deam_1"/>
    <property type="match status" value="1"/>
</dbReference>
<dbReference type="GO" id="GO:0002100">
    <property type="term" value="P:tRNA wobble adenosine to inosine editing"/>
    <property type="evidence" value="ECO:0007669"/>
    <property type="project" value="InterPro"/>
</dbReference>
<dbReference type="InterPro" id="IPR016193">
    <property type="entry name" value="Cytidine_deaminase-like"/>
</dbReference>
<keyword evidence="2" id="KW-0862">Zinc</keyword>
<dbReference type="EMBL" id="CP002690">
    <property type="protein sequence ID" value="AEE13945.1"/>
    <property type="molecule type" value="Genomic_DNA"/>
</dbReference>
<dbReference type="InterPro" id="IPR016192">
    <property type="entry name" value="APOBEC/CMP_deaminase_Zn-bd"/>
</dbReference>
<dbReference type="GO" id="GO:0008270">
    <property type="term" value="F:zinc ion binding"/>
    <property type="evidence" value="ECO:0007669"/>
    <property type="project" value="InterPro"/>
</dbReference>
<dbReference type="STRING" id="747365.Thena_0297"/>
<accession>M1E6D6</accession>
<protein>
    <submittedName>
        <fullName evidence="4">CMP/dCMP deaminase zinc-binding protein</fullName>
    </submittedName>
</protein>
<feature type="domain" description="CMP/dCMP-type deaminase" evidence="3">
    <location>
        <begin position="1"/>
        <end position="128"/>
    </location>
</feature>
<name>M1E6D6_9BACT</name>
<dbReference type="PANTHER" id="PTHR11079">
    <property type="entry name" value="CYTOSINE DEAMINASE FAMILY MEMBER"/>
    <property type="match status" value="1"/>
</dbReference>
<dbReference type="PROSITE" id="PS00903">
    <property type="entry name" value="CYT_DCMP_DEAMINASES_1"/>
    <property type="match status" value="1"/>
</dbReference>
<sequence length="154" mass="17971">MTNNIINMLYFLSFLSFNAGELPIGAIICKEGNILSMSQNFCERSNSPIEHAEILAIKKAIQRYNRWYIQGSTIYCSLEPCLMCAGAIIECKIKNVIFCVSSKNSTRQILESNDIFCIEMFDERFRNLIERFFKEIRNKKKFIHHVQNKYVKGH</sequence>
<reference evidence="4 5" key="1">
    <citation type="submission" date="2011-04" db="EMBL/GenBank/DDBJ databases">
        <title>The complete genome of Thermodesulfobium narugense DSM 14796.</title>
        <authorList>
            <consortium name="US DOE Joint Genome Institute (JGI-PGF)"/>
            <person name="Lucas S."/>
            <person name="Han J."/>
            <person name="Lapidus A."/>
            <person name="Bruce D."/>
            <person name="Goodwin L."/>
            <person name="Pitluck S."/>
            <person name="Peters L."/>
            <person name="Kyrpides N."/>
            <person name="Mavromatis K."/>
            <person name="Pagani I."/>
            <person name="Ivanova N."/>
            <person name="Ovchinnikova G."/>
            <person name="Zhang X."/>
            <person name="Saunders L."/>
            <person name="Detter J.C."/>
            <person name="Tapia R."/>
            <person name="Han C."/>
            <person name="Land M."/>
            <person name="Hauser L."/>
            <person name="Markowitz V."/>
            <person name="Cheng J.-F."/>
            <person name="Hugenholtz P."/>
            <person name="Woyke T."/>
            <person name="Wu D."/>
            <person name="Spring S."/>
            <person name="Schroeder M."/>
            <person name="Brambilla E."/>
            <person name="Klenk H.-P."/>
            <person name="Eisen J.A."/>
        </authorList>
    </citation>
    <scope>NUCLEOTIDE SEQUENCE [LARGE SCALE GENOMIC DNA]</scope>
    <source>
        <strain evidence="4 5">DSM 14796</strain>
    </source>
</reference>
<dbReference type="eggNOG" id="COG0590">
    <property type="taxonomic scope" value="Bacteria"/>
</dbReference>
<dbReference type="KEGG" id="tnr:Thena_0297"/>
<dbReference type="RefSeq" id="WP_013755674.1">
    <property type="nucleotide sequence ID" value="NC_015499.1"/>
</dbReference>
<evidence type="ECO:0000313" key="4">
    <source>
        <dbReference type="EMBL" id="AEE13945.1"/>
    </source>
</evidence>
<dbReference type="GO" id="GO:0052717">
    <property type="term" value="F:tRNA-specific adenosine-34 deaminase activity"/>
    <property type="evidence" value="ECO:0007669"/>
    <property type="project" value="UniProtKB-EC"/>
</dbReference>
<dbReference type="Proteomes" id="UP000011765">
    <property type="component" value="Chromosome"/>
</dbReference>
<proteinExistence type="predicted"/>
<dbReference type="Gene3D" id="3.40.140.10">
    <property type="entry name" value="Cytidine Deaminase, domain 2"/>
    <property type="match status" value="1"/>
</dbReference>
<keyword evidence="1" id="KW-0479">Metal-binding</keyword>
<evidence type="ECO:0000313" key="5">
    <source>
        <dbReference type="Proteomes" id="UP000011765"/>
    </source>
</evidence>
<organism evidence="4 5">
    <name type="scientific">Thermodesulfobium narugense DSM 14796</name>
    <dbReference type="NCBI Taxonomy" id="747365"/>
    <lineage>
        <taxon>Bacteria</taxon>
        <taxon>Pseudomonadati</taxon>
        <taxon>Thermodesulfobiota</taxon>
        <taxon>Thermodesulfobiia</taxon>
        <taxon>Thermodesulfobiales</taxon>
        <taxon>Thermodesulfobiaceae</taxon>
        <taxon>Thermodesulfobium</taxon>
    </lineage>
</organism>
<dbReference type="CDD" id="cd01285">
    <property type="entry name" value="nucleoside_deaminase"/>
    <property type="match status" value="1"/>
</dbReference>
<keyword evidence="5" id="KW-1185">Reference proteome</keyword>
<evidence type="ECO:0000256" key="2">
    <source>
        <dbReference type="ARBA" id="ARBA00022833"/>
    </source>
</evidence>
<dbReference type="HOGENOM" id="CLU_025810_3_2_9"/>
<dbReference type="InterPro" id="IPR002125">
    <property type="entry name" value="CMP_dCMP_dom"/>
</dbReference>
<evidence type="ECO:0000259" key="3">
    <source>
        <dbReference type="PROSITE" id="PS51747"/>
    </source>
</evidence>